<feature type="region of interest" description="Disordered" evidence="1">
    <location>
        <begin position="30"/>
        <end position="65"/>
    </location>
</feature>
<name>A0A6L2KYB2_TANCI</name>
<feature type="region of interest" description="Disordered" evidence="1">
    <location>
        <begin position="443"/>
        <end position="474"/>
    </location>
</feature>
<proteinExistence type="predicted"/>
<reference evidence="2" key="1">
    <citation type="journal article" date="2019" name="Sci. Rep.">
        <title>Draft genome of Tanacetum cinerariifolium, the natural source of mosquito coil.</title>
        <authorList>
            <person name="Yamashiro T."/>
            <person name="Shiraishi A."/>
            <person name="Satake H."/>
            <person name="Nakayama K."/>
        </authorList>
    </citation>
    <scope>NUCLEOTIDE SEQUENCE</scope>
</reference>
<evidence type="ECO:0008006" key="3">
    <source>
        <dbReference type="Google" id="ProtNLM"/>
    </source>
</evidence>
<accession>A0A6L2KYB2</accession>
<dbReference type="EMBL" id="BKCJ010003227">
    <property type="protein sequence ID" value="GEU53780.1"/>
    <property type="molecule type" value="Genomic_DNA"/>
</dbReference>
<sequence>MLFLKEVSLVSLQKLHQRNLLFSIEGLDMGGGKKDAEDPGNKDSEIPSTKEPRVNQEKDENVNSTNNINIVSPTINFADIEENIVDENIVYGCADDPNIPNLEEIDRFVSPTIYSSCIEQFWAIAKVKYVNEEAQLHAKVDGKKVVISKALIRRDLRFGDEGDIGCLPNEAIFEQLTLMEVVVDEAIYEEMYDSVKRATTTATGLDAERDKGDPGAKRPWGMLLLRLDLREVLDLETTKTAQAKEIANLKKRFKRLKRKKKSRSHGLKRLYKVRLSARVESSTVEESLGEEESSKHRRIEDIDADENITHVNDQEMFDADRDLQALMEIKTSKPKAKGIVLQEPSETTTITIPTISSKVQEKGKGIMVEEPLKIKKKDQISFDHQEAMRLQAKIYEEERLVGERARLAAMKAQKALEANIVVIEQWEDIRKFFAAKRAEKDKGSISQDINSKRARDDLEQENAKKQRVEEENDSAELKRCLEIVPDDEDDVTI</sequence>
<protein>
    <recommendedName>
        <fullName evidence="3">Xylulose kinase-1</fullName>
    </recommendedName>
</protein>
<feature type="compositionally biased region" description="Basic and acidic residues" evidence="1">
    <location>
        <begin position="31"/>
        <end position="61"/>
    </location>
</feature>
<feature type="compositionally biased region" description="Basic and acidic residues" evidence="1">
    <location>
        <begin position="450"/>
        <end position="474"/>
    </location>
</feature>
<evidence type="ECO:0000313" key="2">
    <source>
        <dbReference type="EMBL" id="GEU53780.1"/>
    </source>
</evidence>
<gene>
    <name evidence="2" type="ORF">Tci_025758</name>
</gene>
<evidence type="ECO:0000256" key="1">
    <source>
        <dbReference type="SAM" id="MobiDB-lite"/>
    </source>
</evidence>
<dbReference type="AlphaFoldDB" id="A0A6L2KYB2"/>
<comment type="caution">
    <text evidence="2">The sequence shown here is derived from an EMBL/GenBank/DDBJ whole genome shotgun (WGS) entry which is preliminary data.</text>
</comment>
<organism evidence="2">
    <name type="scientific">Tanacetum cinerariifolium</name>
    <name type="common">Dalmatian daisy</name>
    <name type="synonym">Chrysanthemum cinerariifolium</name>
    <dbReference type="NCBI Taxonomy" id="118510"/>
    <lineage>
        <taxon>Eukaryota</taxon>
        <taxon>Viridiplantae</taxon>
        <taxon>Streptophyta</taxon>
        <taxon>Embryophyta</taxon>
        <taxon>Tracheophyta</taxon>
        <taxon>Spermatophyta</taxon>
        <taxon>Magnoliopsida</taxon>
        <taxon>eudicotyledons</taxon>
        <taxon>Gunneridae</taxon>
        <taxon>Pentapetalae</taxon>
        <taxon>asterids</taxon>
        <taxon>campanulids</taxon>
        <taxon>Asterales</taxon>
        <taxon>Asteraceae</taxon>
        <taxon>Asteroideae</taxon>
        <taxon>Anthemideae</taxon>
        <taxon>Anthemidinae</taxon>
        <taxon>Tanacetum</taxon>
    </lineage>
</organism>